<feature type="region of interest" description="Disordered" evidence="1">
    <location>
        <begin position="220"/>
        <end position="248"/>
    </location>
</feature>
<sequence>MTPRHWLISILLATALVGGSMPRVWAQGEMSFTEEEAAEDGQSLFDELESEQKNETAPDGANTDWRDVTDRDVLGCAAGFGCEGLSVSQDDAVVLTGHQNAEDARKAYQEEYGNRDAESTEQVSDEDLSADENRGEMSFTEEEVAEDGESLFDEVESEEKNEAVPDGSRTDWRDVTDRDVLGCAAGFGCEGLGVSQDDAVVLTGHENAEDARKAYREQYGNADADSTEQDLSVDGKRGEMSFTEDEVTEDGAKMSFTEEEVQDAKGQAPTEERFTDARIASFSQEEDELWACTAGFGCKGAAAGLTPHEALHRLGLPEYSYEWPLAACATNAPGACEEMGISLKDALRIMSHLANPNR</sequence>
<dbReference type="Proteomes" id="UP000199064">
    <property type="component" value="Unassembled WGS sequence"/>
</dbReference>
<reference evidence="3" key="1">
    <citation type="submission" date="2016-10" db="EMBL/GenBank/DDBJ databases">
        <authorList>
            <person name="Varghese N."/>
            <person name="Submissions S."/>
        </authorList>
    </citation>
    <scope>NUCLEOTIDE SEQUENCE [LARGE SCALE GENOMIC DNA]</scope>
    <source>
        <strain evidence="3">ES.061</strain>
    </source>
</reference>
<evidence type="ECO:0000256" key="1">
    <source>
        <dbReference type="SAM" id="MobiDB-lite"/>
    </source>
</evidence>
<feature type="region of interest" description="Disordered" evidence="1">
    <location>
        <begin position="111"/>
        <end position="149"/>
    </location>
</feature>
<dbReference type="RefSeq" id="WP_090327595.1">
    <property type="nucleotide sequence ID" value="NZ_FNSL01000001.1"/>
</dbReference>
<name>A0A1H4JDT1_9HYPH</name>
<proteinExistence type="predicted"/>
<evidence type="ECO:0000313" key="3">
    <source>
        <dbReference type="Proteomes" id="UP000199064"/>
    </source>
</evidence>
<gene>
    <name evidence="2" type="ORF">SAMN05216452_1272</name>
</gene>
<organism evidence="2 3">
    <name type="scientific">Nitratireductor aquibiodomus</name>
    <dbReference type="NCBI Taxonomy" id="204799"/>
    <lineage>
        <taxon>Bacteria</taxon>
        <taxon>Pseudomonadati</taxon>
        <taxon>Pseudomonadota</taxon>
        <taxon>Alphaproteobacteria</taxon>
        <taxon>Hyphomicrobiales</taxon>
        <taxon>Phyllobacteriaceae</taxon>
        <taxon>Nitratireductor</taxon>
    </lineage>
</organism>
<keyword evidence="3" id="KW-1185">Reference proteome</keyword>
<accession>A0A1H4JDT1</accession>
<feature type="compositionally biased region" description="Acidic residues" evidence="1">
    <location>
        <begin position="139"/>
        <end position="149"/>
    </location>
</feature>
<dbReference type="EMBL" id="FNSL01000001">
    <property type="protein sequence ID" value="SEB44267.1"/>
    <property type="molecule type" value="Genomic_DNA"/>
</dbReference>
<dbReference type="AlphaFoldDB" id="A0A1H4JDT1"/>
<evidence type="ECO:0000313" key="2">
    <source>
        <dbReference type="EMBL" id="SEB44267.1"/>
    </source>
</evidence>
<protein>
    <submittedName>
        <fullName evidence="2">Uncharacterized protein</fullName>
    </submittedName>
</protein>